<keyword evidence="3" id="KW-1185">Reference proteome</keyword>
<dbReference type="Pfam" id="PF13279">
    <property type="entry name" value="4HBT_2"/>
    <property type="match status" value="1"/>
</dbReference>
<dbReference type="InterPro" id="IPR050563">
    <property type="entry name" value="4-hydroxybenzoyl-CoA_TE"/>
</dbReference>
<dbReference type="OrthoDB" id="9799036at2"/>
<evidence type="ECO:0000313" key="3">
    <source>
        <dbReference type="Proteomes" id="UP000310458"/>
    </source>
</evidence>
<organism evidence="2 3">
    <name type="scientific">Nesterenkonia salmonea</name>
    <dbReference type="NCBI Taxonomy" id="1804987"/>
    <lineage>
        <taxon>Bacteria</taxon>
        <taxon>Bacillati</taxon>
        <taxon>Actinomycetota</taxon>
        <taxon>Actinomycetes</taxon>
        <taxon>Micrococcales</taxon>
        <taxon>Micrococcaceae</taxon>
        <taxon>Nesterenkonia</taxon>
    </lineage>
</organism>
<accession>A0A5R9BBH6</accession>
<evidence type="ECO:0000313" key="2">
    <source>
        <dbReference type="EMBL" id="TLP97995.1"/>
    </source>
</evidence>
<name>A0A5R9BBH6_9MICC</name>
<dbReference type="InterPro" id="IPR029069">
    <property type="entry name" value="HotDog_dom_sf"/>
</dbReference>
<sequence>MTSVTVPIELRWGDQDPYGHINNVAVLRILEEARARAFWSSPGPSGPSGVFPPLDPDQQIWALVADFHLKYRKQLPYQREPVLVEMSIPRVGGASLVIDYAVKVSAHAAPCVTAQSTLVMVDRDSGSPQRLSSEVRQRLLDYSSEPQP</sequence>
<proteinExistence type="predicted"/>
<dbReference type="Proteomes" id="UP000310458">
    <property type="component" value="Unassembled WGS sequence"/>
</dbReference>
<gene>
    <name evidence="2" type="ORF">FEF26_06940</name>
</gene>
<dbReference type="Gene3D" id="3.10.129.10">
    <property type="entry name" value="Hotdog Thioesterase"/>
    <property type="match status" value="1"/>
</dbReference>
<dbReference type="GO" id="GO:0047617">
    <property type="term" value="F:fatty acyl-CoA hydrolase activity"/>
    <property type="evidence" value="ECO:0007669"/>
    <property type="project" value="TreeGrafter"/>
</dbReference>
<feature type="region of interest" description="Disordered" evidence="1">
    <location>
        <begin position="124"/>
        <end position="148"/>
    </location>
</feature>
<dbReference type="PANTHER" id="PTHR31793">
    <property type="entry name" value="4-HYDROXYBENZOYL-COA THIOESTERASE FAMILY MEMBER"/>
    <property type="match status" value="1"/>
</dbReference>
<dbReference type="RefSeq" id="WP_138252813.1">
    <property type="nucleotide sequence ID" value="NZ_VAVZ01000015.1"/>
</dbReference>
<protein>
    <submittedName>
        <fullName evidence="2">Acyl-CoA thioesterase</fullName>
    </submittedName>
</protein>
<dbReference type="PANTHER" id="PTHR31793:SF24">
    <property type="entry name" value="LONG-CHAIN ACYL-COA THIOESTERASE FADM"/>
    <property type="match status" value="1"/>
</dbReference>
<dbReference type="EMBL" id="VAVZ01000015">
    <property type="protein sequence ID" value="TLP97995.1"/>
    <property type="molecule type" value="Genomic_DNA"/>
</dbReference>
<evidence type="ECO:0000256" key="1">
    <source>
        <dbReference type="SAM" id="MobiDB-lite"/>
    </source>
</evidence>
<reference evidence="2 3" key="1">
    <citation type="submission" date="2019-05" db="EMBL/GenBank/DDBJ databases">
        <title>Nesterenkonia sp. GY074 isolated from the Southern Atlantic Ocean.</title>
        <authorList>
            <person name="Zhang G."/>
        </authorList>
    </citation>
    <scope>NUCLEOTIDE SEQUENCE [LARGE SCALE GENOMIC DNA]</scope>
    <source>
        <strain evidence="2 3">GY074</strain>
    </source>
</reference>
<comment type="caution">
    <text evidence="2">The sequence shown here is derived from an EMBL/GenBank/DDBJ whole genome shotgun (WGS) entry which is preliminary data.</text>
</comment>
<dbReference type="SUPFAM" id="SSF54637">
    <property type="entry name" value="Thioesterase/thiol ester dehydrase-isomerase"/>
    <property type="match status" value="1"/>
</dbReference>
<dbReference type="AlphaFoldDB" id="A0A5R9BBH6"/>
<dbReference type="CDD" id="cd00586">
    <property type="entry name" value="4HBT"/>
    <property type="match status" value="1"/>
</dbReference>